<protein>
    <recommendedName>
        <fullName evidence="3">CBM1 domain-containing protein</fullName>
    </recommendedName>
</protein>
<dbReference type="Proteomes" id="UP001313282">
    <property type="component" value="Unassembled WGS sequence"/>
</dbReference>
<dbReference type="PROSITE" id="PS51164">
    <property type="entry name" value="CBM1_2"/>
    <property type="match status" value="1"/>
</dbReference>
<comment type="caution">
    <text evidence="4">The sequence shown here is derived from an EMBL/GenBank/DDBJ whole genome shotgun (WGS) entry which is preliminary data.</text>
</comment>
<sequence length="326" mass="35106">MHTDKMRQISPHSLFRALLFLCFSSTCLGCGTLCMASRLLYYLTFSSNGGANKRGIEVGEYEPGTLEIRDTSARKVLEKLKRQVPDTCTCYEPITETYSGTALQTYFALPFSGCTVSASTSNLCPTDYVCACQNNGTSICLPTAVQTTTECGTPYSGPTIYPATNFTWELSSPLPDFAFPTEQCGGTLAAAATLSWKTIQTRCPASQSCVCQTASRFSRCIDTTEIPASGVPADCLTCRYEFNYDLPPPSGTARLGGQCGGKCWTGPTNCPTSATCFTETSPTPGGYAECALTNPAHRLKVRQEGHEVLDINLPARVQAIATPIYF</sequence>
<reference evidence="4 5" key="1">
    <citation type="submission" date="2019-10" db="EMBL/GenBank/DDBJ databases">
        <authorList>
            <person name="Palmer J.M."/>
        </authorList>
    </citation>
    <scope>NUCLEOTIDE SEQUENCE [LARGE SCALE GENOMIC DNA]</scope>
    <source>
        <strain evidence="4 5">TWF718</strain>
    </source>
</reference>
<evidence type="ECO:0000256" key="2">
    <source>
        <dbReference type="SAM" id="SignalP"/>
    </source>
</evidence>
<evidence type="ECO:0000256" key="1">
    <source>
        <dbReference type="ARBA" id="ARBA00022729"/>
    </source>
</evidence>
<dbReference type="Pfam" id="PF00734">
    <property type="entry name" value="CBM_1"/>
    <property type="match status" value="1"/>
</dbReference>
<keyword evidence="1 2" id="KW-0732">Signal</keyword>
<name>A0AAN8MS60_9PEZI</name>
<dbReference type="GO" id="GO:0005975">
    <property type="term" value="P:carbohydrate metabolic process"/>
    <property type="evidence" value="ECO:0007669"/>
    <property type="project" value="InterPro"/>
</dbReference>
<evidence type="ECO:0000313" key="5">
    <source>
        <dbReference type="Proteomes" id="UP001313282"/>
    </source>
</evidence>
<dbReference type="EMBL" id="JAVHNR010000008">
    <property type="protein sequence ID" value="KAK6334885.1"/>
    <property type="molecule type" value="Genomic_DNA"/>
</dbReference>
<dbReference type="GO" id="GO:0005576">
    <property type="term" value="C:extracellular region"/>
    <property type="evidence" value="ECO:0007669"/>
    <property type="project" value="InterPro"/>
</dbReference>
<proteinExistence type="predicted"/>
<keyword evidence="5" id="KW-1185">Reference proteome</keyword>
<evidence type="ECO:0000313" key="4">
    <source>
        <dbReference type="EMBL" id="KAK6334885.1"/>
    </source>
</evidence>
<dbReference type="AlphaFoldDB" id="A0AAN8MS60"/>
<dbReference type="GO" id="GO:0030248">
    <property type="term" value="F:cellulose binding"/>
    <property type="evidence" value="ECO:0007669"/>
    <property type="project" value="InterPro"/>
</dbReference>
<organism evidence="4 5">
    <name type="scientific">Orbilia javanica</name>
    <dbReference type="NCBI Taxonomy" id="47235"/>
    <lineage>
        <taxon>Eukaryota</taxon>
        <taxon>Fungi</taxon>
        <taxon>Dikarya</taxon>
        <taxon>Ascomycota</taxon>
        <taxon>Pezizomycotina</taxon>
        <taxon>Orbiliomycetes</taxon>
        <taxon>Orbiliales</taxon>
        <taxon>Orbiliaceae</taxon>
        <taxon>Orbilia</taxon>
    </lineage>
</organism>
<evidence type="ECO:0000259" key="3">
    <source>
        <dbReference type="PROSITE" id="PS51164"/>
    </source>
</evidence>
<feature type="signal peptide" evidence="2">
    <location>
        <begin position="1"/>
        <end position="29"/>
    </location>
</feature>
<accession>A0AAN8MS60</accession>
<gene>
    <name evidence="4" type="ORF">TWF718_010330</name>
</gene>
<feature type="domain" description="CBM1" evidence="3">
    <location>
        <begin position="251"/>
        <end position="291"/>
    </location>
</feature>
<dbReference type="InterPro" id="IPR000254">
    <property type="entry name" value="CBD"/>
</dbReference>
<feature type="chain" id="PRO_5042892783" description="CBM1 domain-containing protein" evidence="2">
    <location>
        <begin position="30"/>
        <end position="326"/>
    </location>
</feature>